<dbReference type="AlphaFoldDB" id="A0A8S9HWF9"/>
<gene>
    <name evidence="1" type="ORF">F2Q70_00015388</name>
</gene>
<protein>
    <submittedName>
        <fullName evidence="1">Uncharacterized protein</fullName>
    </submittedName>
</protein>
<organism evidence="1">
    <name type="scientific">Brassica cretica</name>
    <name type="common">Mustard</name>
    <dbReference type="NCBI Taxonomy" id="69181"/>
    <lineage>
        <taxon>Eukaryota</taxon>
        <taxon>Viridiplantae</taxon>
        <taxon>Streptophyta</taxon>
        <taxon>Embryophyta</taxon>
        <taxon>Tracheophyta</taxon>
        <taxon>Spermatophyta</taxon>
        <taxon>Magnoliopsida</taxon>
        <taxon>eudicotyledons</taxon>
        <taxon>Gunneridae</taxon>
        <taxon>Pentapetalae</taxon>
        <taxon>rosids</taxon>
        <taxon>malvids</taxon>
        <taxon>Brassicales</taxon>
        <taxon>Brassicaceae</taxon>
        <taxon>Brassiceae</taxon>
        <taxon>Brassica</taxon>
    </lineage>
</organism>
<sequence>MSLVPASVPARVPDQLQPKTFLILAQTFATREQLQHVTSSSFATASDSSRPVRVQLAAQLLWWSNSTII</sequence>
<name>A0A8S9HWF9_BRACR</name>
<evidence type="ECO:0000313" key="1">
    <source>
        <dbReference type="EMBL" id="KAF2561790.1"/>
    </source>
</evidence>
<reference evidence="1" key="1">
    <citation type="submission" date="2019-12" db="EMBL/GenBank/DDBJ databases">
        <title>Genome sequencing and annotation of Brassica cretica.</title>
        <authorList>
            <person name="Studholme D.J."/>
            <person name="Sarris P.F."/>
        </authorList>
    </citation>
    <scope>NUCLEOTIDE SEQUENCE</scope>
    <source>
        <strain evidence="1">PFS-102/07</strain>
        <tissue evidence="1">Leaf</tissue>
    </source>
</reference>
<accession>A0A8S9HWF9</accession>
<comment type="caution">
    <text evidence="1">The sequence shown here is derived from an EMBL/GenBank/DDBJ whole genome shotgun (WGS) entry which is preliminary data.</text>
</comment>
<proteinExistence type="predicted"/>
<dbReference type="EMBL" id="QGKY02001250">
    <property type="protein sequence ID" value="KAF2561790.1"/>
    <property type="molecule type" value="Genomic_DNA"/>
</dbReference>